<keyword evidence="5" id="KW-1185">Reference proteome</keyword>
<sequence length="167" mass="19663">METNTSRYPNHLAWHETLELHELVAFQSIGLMKLKRFFPEVKDAELRSIYGHTIKSLENNLKELLQFYSFAPRDDEQEDFRNMDTGFFSGDLLGFAKTSVRYYAIAITETATPVLREILNKQLQQAIQTHAMVFNYMYEKGYYPSYDLEKLLRNDIRKAGNAINMRY</sequence>
<accession>A0ABV7A4Z8</accession>
<evidence type="ECO:0000256" key="3">
    <source>
        <dbReference type="ARBA" id="ARBA00024344"/>
    </source>
</evidence>
<protein>
    <submittedName>
        <fullName evidence="4">Spore coat protein</fullName>
    </submittedName>
</protein>
<evidence type="ECO:0000256" key="1">
    <source>
        <dbReference type="ARBA" id="ARBA00022969"/>
    </source>
</evidence>
<dbReference type="InterPro" id="IPR012851">
    <property type="entry name" value="Spore_coat_CotF-like"/>
</dbReference>
<gene>
    <name evidence="4" type="ORF">ACFODW_07295</name>
</gene>
<name>A0ABV7A4Z8_9BACI</name>
<organism evidence="4 5">
    <name type="scientific">Virgibacillus sediminis</name>
    <dbReference type="NCBI Taxonomy" id="202260"/>
    <lineage>
        <taxon>Bacteria</taxon>
        <taxon>Bacillati</taxon>
        <taxon>Bacillota</taxon>
        <taxon>Bacilli</taxon>
        <taxon>Bacillales</taxon>
        <taxon>Bacillaceae</taxon>
        <taxon>Virgibacillus</taxon>
    </lineage>
</organism>
<evidence type="ECO:0000256" key="2">
    <source>
        <dbReference type="ARBA" id="ARBA00024325"/>
    </source>
</evidence>
<comment type="caution">
    <text evidence="4">The sequence shown here is derived from an EMBL/GenBank/DDBJ whole genome shotgun (WGS) entry which is preliminary data.</text>
</comment>
<keyword evidence="1" id="KW-0749">Sporulation</keyword>
<dbReference type="Proteomes" id="UP001595387">
    <property type="component" value="Unassembled WGS sequence"/>
</dbReference>
<dbReference type="EMBL" id="JBHRRZ010000013">
    <property type="protein sequence ID" value="MFC2948144.1"/>
    <property type="molecule type" value="Genomic_DNA"/>
</dbReference>
<reference evidence="5" key="1">
    <citation type="journal article" date="2019" name="Int. J. Syst. Evol. Microbiol.">
        <title>The Global Catalogue of Microorganisms (GCM) 10K type strain sequencing project: providing services to taxonomists for standard genome sequencing and annotation.</title>
        <authorList>
            <consortium name="The Broad Institute Genomics Platform"/>
            <consortium name="The Broad Institute Genome Sequencing Center for Infectious Disease"/>
            <person name="Wu L."/>
            <person name="Ma J."/>
        </authorList>
    </citation>
    <scope>NUCLEOTIDE SEQUENCE [LARGE SCALE GENOMIC DNA]</scope>
    <source>
        <strain evidence="5">KCTC 13193</strain>
    </source>
</reference>
<dbReference type="PANTHER" id="PTHR39183:SF1">
    <property type="entry name" value="SPORE COAT PROTEIN F-LIKE PROTEIN YHCQ"/>
    <property type="match status" value="1"/>
</dbReference>
<dbReference type="PANTHER" id="PTHR39183">
    <property type="entry name" value="SPORE COAT PROTEIN F-LIKE PROTEIN YHCQ"/>
    <property type="match status" value="1"/>
</dbReference>
<dbReference type="Pfam" id="PF07875">
    <property type="entry name" value="Coat_F"/>
    <property type="match status" value="1"/>
</dbReference>
<dbReference type="RefSeq" id="WP_390304783.1">
    <property type="nucleotide sequence ID" value="NZ_JBHRRZ010000013.1"/>
</dbReference>
<dbReference type="InterPro" id="IPR012347">
    <property type="entry name" value="Ferritin-like"/>
</dbReference>
<proteinExistence type="inferred from homology"/>
<comment type="similarity">
    <text evidence="3">Belongs to the CotF family.</text>
</comment>
<evidence type="ECO:0000313" key="5">
    <source>
        <dbReference type="Proteomes" id="UP001595387"/>
    </source>
</evidence>
<evidence type="ECO:0000313" key="4">
    <source>
        <dbReference type="EMBL" id="MFC2948144.1"/>
    </source>
</evidence>
<keyword evidence="4" id="KW-0167">Capsid protein</keyword>
<dbReference type="Gene3D" id="1.20.1260.10">
    <property type="match status" value="1"/>
</dbReference>
<comment type="subcellular location">
    <subcellularLocation>
        <location evidence="2">Spore coat</location>
    </subcellularLocation>
</comment>
<keyword evidence="4" id="KW-0946">Virion</keyword>